<dbReference type="InterPro" id="IPR014748">
    <property type="entry name" value="Enoyl-CoA_hydra_C"/>
</dbReference>
<accession>A0A369L5H7</accession>
<evidence type="ECO:0000256" key="3">
    <source>
        <dbReference type="ARBA" id="ARBA00023239"/>
    </source>
</evidence>
<evidence type="ECO:0000256" key="4">
    <source>
        <dbReference type="ARBA" id="ARBA00023709"/>
    </source>
</evidence>
<dbReference type="AlphaFoldDB" id="A0A369L5H7"/>
<dbReference type="PANTHER" id="PTHR11941:SF54">
    <property type="entry name" value="ENOYL-COA HYDRATASE, MITOCHONDRIAL"/>
    <property type="match status" value="1"/>
</dbReference>
<dbReference type="PANTHER" id="PTHR11941">
    <property type="entry name" value="ENOYL-COA HYDRATASE-RELATED"/>
    <property type="match status" value="1"/>
</dbReference>
<name>A0A369L5H7_9ACTN</name>
<comment type="catalytic activity">
    <reaction evidence="4">
        <text>a (3S)-3-hydroxyacyl-CoA = a (2E)-enoyl-CoA + H2O</text>
        <dbReference type="Rhea" id="RHEA:16105"/>
        <dbReference type="ChEBI" id="CHEBI:15377"/>
        <dbReference type="ChEBI" id="CHEBI:57318"/>
        <dbReference type="ChEBI" id="CHEBI:58856"/>
        <dbReference type="EC" id="4.2.1.17"/>
    </reaction>
</comment>
<dbReference type="Gene3D" id="3.90.226.10">
    <property type="entry name" value="2-enoyl-CoA Hydratase, Chain A, domain 1"/>
    <property type="match status" value="1"/>
</dbReference>
<dbReference type="Pfam" id="PF00378">
    <property type="entry name" value="ECH_1"/>
    <property type="match status" value="1"/>
</dbReference>
<organism evidence="6 7">
    <name type="scientific">Senegalimassilia anaerobia</name>
    <dbReference type="NCBI Taxonomy" id="1473216"/>
    <lineage>
        <taxon>Bacteria</taxon>
        <taxon>Bacillati</taxon>
        <taxon>Actinomycetota</taxon>
        <taxon>Coriobacteriia</taxon>
        <taxon>Coriobacteriales</taxon>
        <taxon>Coriobacteriaceae</taxon>
        <taxon>Senegalimassilia</taxon>
    </lineage>
</organism>
<dbReference type="OrthoDB" id="9790967at2"/>
<evidence type="ECO:0000313" key="6">
    <source>
        <dbReference type="EMBL" id="RDB55103.1"/>
    </source>
</evidence>
<comment type="similarity">
    <text evidence="1">Belongs to the enoyl-CoA hydratase/isomerase family.</text>
</comment>
<keyword evidence="3" id="KW-0456">Lyase</keyword>
<evidence type="ECO:0000256" key="2">
    <source>
        <dbReference type="ARBA" id="ARBA00012076"/>
    </source>
</evidence>
<evidence type="ECO:0000256" key="1">
    <source>
        <dbReference type="ARBA" id="ARBA00005254"/>
    </source>
</evidence>
<comment type="catalytic activity">
    <reaction evidence="5">
        <text>a 4-saturated-(3S)-3-hydroxyacyl-CoA = a (3E)-enoyl-CoA + H2O</text>
        <dbReference type="Rhea" id="RHEA:20724"/>
        <dbReference type="ChEBI" id="CHEBI:15377"/>
        <dbReference type="ChEBI" id="CHEBI:58521"/>
        <dbReference type="ChEBI" id="CHEBI:137480"/>
        <dbReference type="EC" id="4.2.1.17"/>
    </reaction>
</comment>
<protein>
    <recommendedName>
        <fullName evidence="2">enoyl-CoA hydratase</fullName>
        <ecNumber evidence="2">4.2.1.17</ecNumber>
    </recommendedName>
</protein>
<proteinExistence type="inferred from homology"/>
<comment type="caution">
    <text evidence="6">The sequence shown here is derived from an EMBL/GenBank/DDBJ whole genome shotgun (WGS) entry which is preliminary data.</text>
</comment>
<dbReference type="GeneID" id="82936457"/>
<dbReference type="InterPro" id="IPR029045">
    <property type="entry name" value="ClpP/crotonase-like_dom_sf"/>
</dbReference>
<dbReference type="InterPro" id="IPR001753">
    <property type="entry name" value="Enoyl-CoA_hydra/iso"/>
</dbReference>
<dbReference type="GO" id="GO:0004300">
    <property type="term" value="F:enoyl-CoA hydratase activity"/>
    <property type="evidence" value="ECO:0007669"/>
    <property type="project" value="UniProtKB-EC"/>
</dbReference>
<gene>
    <name evidence="6" type="ORF">C1880_07735</name>
</gene>
<keyword evidence="7" id="KW-1185">Reference proteome</keyword>
<dbReference type="STRING" id="1034345.GCA_000236865_01733"/>
<dbReference type="EC" id="4.2.1.17" evidence="2"/>
<dbReference type="SUPFAM" id="SSF52096">
    <property type="entry name" value="ClpP/crotonase"/>
    <property type="match status" value="1"/>
</dbReference>
<dbReference type="EMBL" id="PPTP01000006">
    <property type="protein sequence ID" value="RDB55103.1"/>
    <property type="molecule type" value="Genomic_DNA"/>
</dbReference>
<reference evidence="6 7" key="1">
    <citation type="journal article" date="2018" name="Elife">
        <title>Discovery and characterization of a prevalent human gut bacterial enzyme sufficient for the inactivation of a family of plant toxins.</title>
        <authorList>
            <person name="Koppel N."/>
            <person name="Bisanz J.E."/>
            <person name="Pandelia M.E."/>
            <person name="Turnbaugh P.J."/>
            <person name="Balskus E.P."/>
        </authorList>
    </citation>
    <scope>NUCLEOTIDE SEQUENCE [LARGE SCALE GENOMIC DNA]</scope>
    <source>
        <strain evidence="7">anaerobia AP69FAA</strain>
    </source>
</reference>
<dbReference type="RefSeq" id="WP_042436441.1">
    <property type="nucleotide sequence ID" value="NZ_CABKQR010000004.1"/>
</dbReference>
<dbReference type="Proteomes" id="UP000253792">
    <property type="component" value="Unassembled WGS sequence"/>
</dbReference>
<dbReference type="CDD" id="cd06558">
    <property type="entry name" value="crotonase-like"/>
    <property type="match status" value="1"/>
</dbReference>
<dbReference type="FunFam" id="3.90.226.10:FF:000009">
    <property type="entry name" value="Carnitinyl-CoA dehydratase"/>
    <property type="match status" value="1"/>
</dbReference>
<dbReference type="GO" id="GO:0006635">
    <property type="term" value="P:fatty acid beta-oxidation"/>
    <property type="evidence" value="ECO:0007669"/>
    <property type="project" value="TreeGrafter"/>
</dbReference>
<evidence type="ECO:0000313" key="7">
    <source>
        <dbReference type="Proteomes" id="UP000253792"/>
    </source>
</evidence>
<sequence length="262" mass="28202">MADFHGTQEVVTDLREDGVLIMRINRPEKRNAINAVTSAAMEDIMNKAEKDKRVRVIVVTGTGEKAFCAGEDLSELSSGGECMTVTDHGFGGITDRLCPKPTICAVNGVAAGGGMEIAVSCDIVVAAEHARFGLTEPKVGLIASTGGLVRMARDVPRKAAMDMLLTARLVHADEAKEIGFVNYVVPAEELMDKALEIASTIAKNAPLSLKFTKQIVHAASQMSEEDAMRYCDAAYRFIEKTEDGIEGPAAFVEKRTPNWQGK</sequence>
<evidence type="ECO:0000256" key="5">
    <source>
        <dbReference type="ARBA" id="ARBA00023717"/>
    </source>
</evidence>
<dbReference type="Gene3D" id="1.10.12.10">
    <property type="entry name" value="Lyase 2-enoyl-coa Hydratase, Chain A, domain 2"/>
    <property type="match status" value="1"/>
</dbReference>